<evidence type="ECO:0000313" key="4">
    <source>
        <dbReference type="Proteomes" id="UP000076761"/>
    </source>
</evidence>
<dbReference type="STRING" id="1314782.A0A165SEP5"/>
<protein>
    <recommendedName>
        <fullName evidence="2">BBC1/AIM3 cysteine proteinase-fold domain-containing protein</fullName>
    </recommendedName>
</protein>
<dbReference type="Pfam" id="PF25459">
    <property type="entry name" value="AIM3_BBC1_C"/>
    <property type="match status" value="1"/>
</dbReference>
<dbReference type="EMBL" id="KV425574">
    <property type="protein sequence ID" value="KZT25047.1"/>
    <property type="molecule type" value="Genomic_DNA"/>
</dbReference>
<sequence length="528" mass="58042">MPLADFKTKVIKAKDATVTKVVNTKDRMQSTPSAKTNWDYSNPPERRPPPIPLKSRESELYGPPPTRQNSKPDSSSENVRPSLVLSSRLSVPNRSSKPVVPTRSEKFEYASPRPPAMPARRSTASIQTAAHDEVIDKIDWVNISAEDKEVFFSWLDEYFTYLLGRPVGPGEKPTVSSKTAPAPVAKPKIPSRQPSIAPEAPTDPASATPARKLPPALAPTSGPPPIAMWSKPKPPPTPSAVVTPAAQHARCAALDLAEYFDPSTPWPNAWYKADGIPPPLEGSTNMTLRGQRMRLGNSETYSCGVLFSDLSGCWFSVSYDPSSNDPAQTQRTVKYLPPPQPLDNATLMAEHETYGETIAAYAESVADSGEDFPGNLASAALKYFDQFDYIDKPVPTIHRTHGHLIFYGSAETGLGHWIGGDPVIRRGDIIEWHAAMFNEGWRRVMGDHTSIVVKDRVISYREGDFSLGRLGILNVVELVAGMRVERKDFDMDGFVQGEIYVYRPVSAKIYLGFEVDELQVCPPNAISV</sequence>
<evidence type="ECO:0000256" key="1">
    <source>
        <dbReference type="SAM" id="MobiDB-lite"/>
    </source>
</evidence>
<name>A0A165SEP5_9AGAM</name>
<feature type="region of interest" description="Disordered" evidence="1">
    <location>
        <begin position="22"/>
        <end position="120"/>
    </location>
</feature>
<dbReference type="InterPro" id="IPR057402">
    <property type="entry name" value="AIM3_BBC1_C"/>
</dbReference>
<dbReference type="OrthoDB" id="3357271at2759"/>
<feature type="region of interest" description="Disordered" evidence="1">
    <location>
        <begin position="169"/>
        <end position="241"/>
    </location>
</feature>
<dbReference type="AlphaFoldDB" id="A0A165SEP5"/>
<dbReference type="InParanoid" id="A0A165SEP5"/>
<dbReference type="Proteomes" id="UP000076761">
    <property type="component" value="Unassembled WGS sequence"/>
</dbReference>
<feature type="compositionally biased region" description="Basic and acidic residues" evidence="1">
    <location>
        <begin position="44"/>
        <end position="59"/>
    </location>
</feature>
<reference evidence="3 4" key="1">
    <citation type="journal article" date="2016" name="Mol. Biol. Evol.">
        <title>Comparative Genomics of Early-Diverging Mushroom-Forming Fungi Provides Insights into the Origins of Lignocellulose Decay Capabilities.</title>
        <authorList>
            <person name="Nagy L.G."/>
            <person name="Riley R."/>
            <person name="Tritt A."/>
            <person name="Adam C."/>
            <person name="Daum C."/>
            <person name="Floudas D."/>
            <person name="Sun H."/>
            <person name="Yadav J.S."/>
            <person name="Pangilinan J."/>
            <person name="Larsson K.H."/>
            <person name="Matsuura K."/>
            <person name="Barry K."/>
            <person name="Labutti K."/>
            <person name="Kuo R."/>
            <person name="Ohm R.A."/>
            <person name="Bhattacharya S.S."/>
            <person name="Shirouzu T."/>
            <person name="Yoshinaga Y."/>
            <person name="Martin F.M."/>
            <person name="Grigoriev I.V."/>
            <person name="Hibbett D.S."/>
        </authorList>
    </citation>
    <scope>NUCLEOTIDE SEQUENCE [LARGE SCALE GENOMIC DNA]</scope>
    <source>
        <strain evidence="3 4">HHB14362 ss-1</strain>
    </source>
</reference>
<proteinExistence type="predicted"/>
<feature type="compositionally biased region" description="Polar residues" evidence="1">
    <location>
        <begin position="29"/>
        <end position="40"/>
    </location>
</feature>
<keyword evidence="4" id="KW-1185">Reference proteome</keyword>
<feature type="compositionally biased region" description="Polar residues" evidence="1">
    <location>
        <begin position="67"/>
        <end position="77"/>
    </location>
</feature>
<evidence type="ECO:0000313" key="3">
    <source>
        <dbReference type="EMBL" id="KZT25047.1"/>
    </source>
</evidence>
<gene>
    <name evidence="3" type="ORF">NEOLEDRAFT_1134269</name>
</gene>
<evidence type="ECO:0000259" key="2">
    <source>
        <dbReference type="Pfam" id="PF25459"/>
    </source>
</evidence>
<feature type="compositionally biased region" description="Low complexity" evidence="1">
    <location>
        <begin position="78"/>
        <end position="96"/>
    </location>
</feature>
<accession>A0A165SEP5</accession>
<feature type="domain" description="BBC1/AIM3 cysteine proteinase-fold" evidence="2">
    <location>
        <begin position="334"/>
        <end position="513"/>
    </location>
</feature>
<feature type="compositionally biased region" description="Pro residues" evidence="1">
    <location>
        <begin position="221"/>
        <end position="238"/>
    </location>
</feature>
<organism evidence="3 4">
    <name type="scientific">Neolentinus lepideus HHB14362 ss-1</name>
    <dbReference type="NCBI Taxonomy" id="1314782"/>
    <lineage>
        <taxon>Eukaryota</taxon>
        <taxon>Fungi</taxon>
        <taxon>Dikarya</taxon>
        <taxon>Basidiomycota</taxon>
        <taxon>Agaricomycotina</taxon>
        <taxon>Agaricomycetes</taxon>
        <taxon>Gloeophyllales</taxon>
        <taxon>Gloeophyllaceae</taxon>
        <taxon>Neolentinus</taxon>
    </lineage>
</organism>